<dbReference type="CDD" id="cd02440">
    <property type="entry name" value="AdoMet_MTases"/>
    <property type="match status" value="1"/>
</dbReference>
<dbReference type="PANTHER" id="PTHR43591">
    <property type="entry name" value="METHYLTRANSFERASE"/>
    <property type="match status" value="1"/>
</dbReference>
<comment type="caution">
    <text evidence="2">The sequence shown here is derived from an EMBL/GenBank/DDBJ whole genome shotgun (WGS) entry which is preliminary data.</text>
</comment>
<dbReference type="AlphaFoldDB" id="A0A8J6NPP5"/>
<keyword evidence="2" id="KW-0489">Methyltransferase</keyword>
<dbReference type="GO" id="GO:0032259">
    <property type="term" value="P:methylation"/>
    <property type="evidence" value="ECO:0007669"/>
    <property type="project" value="UniProtKB-KW"/>
</dbReference>
<protein>
    <submittedName>
        <fullName evidence="2">Class I SAM-dependent methyltransferase</fullName>
    </submittedName>
</protein>
<evidence type="ECO:0000313" key="3">
    <source>
        <dbReference type="Proteomes" id="UP000614469"/>
    </source>
</evidence>
<proteinExistence type="predicted"/>
<dbReference type="GO" id="GO:0008757">
    <property type="term" value="F:S-adenosylmethionine-dependent methyltransferase activity"/>
    <property type="evidence" value="ECO:0007669"/>
    <property type="project" value="InterPro"/>
</dbReference>
<keyword evidence="2" id="KW-0808">Transferase</keyword>
<evidence type="ECO:0000259" key="1">
    <source>
        <dbReference type="Pfam" id="PF08241"/>
    </source>
</evidence>
<dbReference type="Pfam" id="PF08241">
    <property type="entry name" value="Methyltransf_11"/>
    <property type="match status" value="1"/>
</dbReference>
<evidence type="ECO:0000313" key="2">
    <source>
        <dbReference type="EMBL" id="MBC8335859.1"/>
    </source>
</evidence>
<organism evidence="2 3">
    <name type="scientific">Candidatus Desulfolinea nitratireducens</name>
    <dbReference type="NCBI Taxonomy" id="2841698"/>
    <lineage>
        <taxon>Bacteria</taxon>
        <taxon>Bacillati</taxon>
        <taxon>Chloroflexota</taxon>
        <taxon>Anaerolineae</taxon>
        <taxon>Anaerolineales</taxon>
        <taxon>Anaerolineales incertae sedis</taxon>
        <taxon>Candidatus Desulfolinea</taxon>
    </lineage>
</organism>
<dbReference type="SUPFAM" id="SSF53335">
    <property type="entry name" value="S-adenosyl-L-methionine-dependent methyltransferases"/>
    <property type="match status" value="1"/>
</dbReference>
<dbReference type="InterPro" id="IPR029063">
    <property type="entry name" value="SAM-dependent_MTases_sf"/>
</dbReference>
<gene>
    <name evidence="2" type="ORF">H8E29_11365</name>
</gene>
<feature type="domain" description="Methyltransferase type 11" evidence="1">
    <location>
        <begin position="39"/>
        <end position="124"/>
    </location>
</feature>
<accession>A0A8J6NPP5</accession>
<sequence>MTDLHDPDYFLELQTKTGWGKMLRSFAAWLDPKPASLIIDVGTGPGLLPAIFTQKGYRAFGVDSSFKMFRDALHPNLILADVLSLPFEASTFDLITASNLLFLLPEPITALRKMARLLKPDGEIGLLNPSENMSISAATALADERGLEGLARESLLNYAARAERYTRWREVDLPELFAGANLILTDTITKMGPGLVRLVRGKLLSP</sequence>
<dbReference type="Gene3D" id="3.40.50.150">
    <property type="entry name" value="Vaccinia Virus protein VP39"/>
    <property type="match status" value="1"/>
</dbReference>
<name>A0A8J6NPP5_9CHLR</name>
<dbReference type="InterPro" id="IPR013216">
    <property type="entry name" value="Methyltransf_11"/>
</dbReference>
<reference evidence="2 3" key="1">
    <citation type="submission" date="2020-08" db="EMBL/GenBank/DDBJ databases">
        <title>Bridging the membrane lipid divide: bacteria of the FCB group superphylum have the potential to synthesize archaeal ether lipids.</title>
        <authorList>
            <person name="Villanueva L."/>
            <person name="Von Meijenfeldt F.A.B."/>
            <person name="Westbye A.B."/>
            <person name="Yadav S."/>
            <person name="Hopmans E.C."/>
            <person name="Dutilh B.E."/>
            <person name="Sinninghe Damste J.S."/>
        </authorList>
    </citation>
    <scope>NUCLEOTIDE SEQUENCE [LARGE SCALE GENOMIC DNA]</scope>
    <source>
        <strain evidence="2">NIOZ-UU36</strain>
    </source>
</reference>
<dbReference type="Proteomes" id="UP000614469">
    <property type="component" value="Unassembled WGS sequence"/>
</dbReference>
<dbReference type="EMBL" id="JACNJN010000125">
    <property type="protein sequence ID" value="MBC8335859.1"/>
    <property type="molecule type" value="Genomic_DNA"/>
</dbReference>